<comment type="caution">
    <text evidence="5">The sequence shown here is derived from an EMBL/GenBank/DDBJ whole genome shotgun (WGS) entry which is preliminary data.</text>
</comment>
<dbReference type="OrthoDB" id="2439692at2759"/>
<reference evidence="5" key="1">
    <citation type="journal article" date="2020" name="Stud. Mycol.">
        <title>101 Dothideomycetes genomes: a test case for predicting lifestyles and emergence of pathogens.</title>
        <authorList>
            <person name="Haridas S."/>
            <person name="Albert R."/>
            <person name="Binder M."/>
            <person name="Bloem J."/>
            <person name="Labutti K."/>
            <person name="Salamov A."/>
            <person name="Andreopoulos B."/>
            <person name="Baker S."/>
            <person name="Barry K."/>
            <person name="Bills G."/>
            <person name="Bluhm B."/>
            <person name="Cannon C."/>
            <person name="Castanera R."/>
            <person name="Culley D."/>
            <person name="Daum C."/>
            <person name="Ezra D."/>
            <person name="Gonzalez J."/>
            <person name="Henrissat B."/>
            <person name="Kuo A."/>
            <person name="Liang C."/>
            <person name="Lipzen A."/>
            <person name="Lutzoni F."/>
            <person name="Magnuson J."/>
            <person name="Mondo S."/>
            <person name="Nolan M."/>
            <person name="Ohm R."/>
            <person name="Pangilinan J."/>
            <person name="Park H.-J."/>
            <person name="Ramirez L."/>
            <person name="Alfaro M."/>
            <person name="Sun H."/>
            <person name="Tritt A."/>
            <person name="Yoshinaga Y."/>
            <person name="Zwiers L.-H."/>
            <person name="Turgeon B."/>
            <person name="Goodwin S."/>
            <person name="Spatafora J."/>
            <person name="Crous P."/>
            <person name="Grigoriev I."/>
        </authorList>
    </citation>
    <scope>NUCLEOTIDE SEQUENCE</scope>
    <source>
        <strain evidence="5">CBS 130266</strain>
    </source>
</reference>
<keyword evidence="2" id="KW-1133">Transmembrane helix</keyword>
<dbReference type="AlphaFoldDB" id="A0A9P4U495"/>
<gene>
    <name evidence="5" type="ORF">EJ08DRAFT_645445</name>
</gene>
<accession>A0A9P4U495</accession>
<evidence type="ECO:0000313" key="6">
    <source>
        <dbReference type="Proteomes" id="UP000800235"/>
    </source>
</evidence>
<feature type="domain" description="DUF7707" evidence="4">
    <location>
        <begin position="18"/>
        <end position="123"/>
    </location>
</feature>
<dbReference type="EMBL" id="MU007012">
    <property type="protein sequence ID" value="KAF2435757.1"/>
    <property type="molecule type" value="Genomic_DNA"/>
</dbReference>
<dbReference type="Pfam" id="PF24808">
    <property type="entry name" value="DUF7707"/>
    <property type="match status" value="1"/>
</dbReference>
<protein>
    <recommendedName>
        <fullName evidence="4">DUF7707 domain-containing protein</fullName>
    </recommendedName>
</protein>
<dbReference type="PANTHER" id="PTHR38118">
    <property type="entry name" value="ANCHORED CELL WALL PROTEIN 11-RELATED"/>
    <property type="match status" value="1"/>
</dbReference>
<sequence length="203" mass="20573">MRYIAALSLLAALVGSQSVDPSTVPINLRNVWCRDQKAACPLLCTQQTKSGSTTSNLCEPKTLDWSCVCAVGGITPNVSEYSQTIPYYQCTEVANQCVTNCGLANNACADRCRTARPCGAQNPTRVNTTSSTASSSGSQATGAAATEESSGTFGGSGNPGAASSSAAGASSSKSAAITALNIGQAYGLTILFGGFFAGFALLL</sequence>
<feature type="transmembrane region" description="Helical" evidence="2">
    <location>
        <begin position="185"/>
        <end position="202"/>
    </location>
</feature>
<evidence type="ECO:0000256" key="1">
    <source>
        <dbReference type="SAM" id="MobiDB-lite"/>
    </source>
</evidence>
<name>A0A9P4U495_9PEZI</name>
<evidence type="ECO:0000259" key="4">
    <source>
        <dbReference type="Pfam" id="PF24808"/>
    </source>
</evidence>
<evidence type="ECO:0000256" key="3">
    <source>
        <dbReference type="SAM" id="SignalP"/>
    </source>
</evidence>
<dbReference type="PANTHER" id="PTHR38118:SF2">
    <property type="entry name" value="CDP-ALCOHOL PHOSPHATIDYLTRANSFERASE PROTEIN"/>
    <property type="match status" value="1"/>
</dbReference>
<feature type="signal peptide" evidence="3">
    <location>
        <begin position="1"/>
        <end position="16"/>
    </location>
</feature>
<feature type="region of interest" description="Disordered" evidence="1">
    <location>
        <begin position="123"/>
        <end position="158"/>
    </location>
</feature>
<feature type="chain" id="PRO_5040355491" description="DUF7707 domain-containing protein" evidence="3">
    <location>
        <begin position="17"/>
        <end position="203"/>
    </location>
</feature>
<organism evidence="5 6">
    <name type="scientific">Tothia fuscella</name>
    <dbReference type="NCBI Taxonomy" id="1048955"/>
    <lineage>
        <taxon>Eukaryota</taxon>
        <taxon>Fungi</taxon>
        <taxon>Dikarya</taxon>
        <taxon>Ascomycota</taxon>
        <taxon>Pezizomycotina</taxon>
        <taxon>Dothideomycetes</taxon>
        <taxon>Pleosporomycetidae</taxon>
        <taxon>Venturiales</taxon>
        <taxon>Cylindrosympodiaceae</taxon>
        <taxon>Tothia</taxon>
    </lineage>
</organism>
<proteinExistence type="predicted"/>
<keyword evidence="3" id="KW-0732">Signal</keyword>
<evidence type="ECO:0000313" key="5">
    <source>
        <dbReference type="EMBL" id="KAF2435757.1"/>
    </source>
</evidence>
<keyword evidence="6" id="KW-1185">Reference proteome</keyword>
<keyword evidence="2" id="KW-0812">Transmembrane</keyword>
<dbReference type="InterPro" id="IPR056124">
    <property type="entry name" value="DUF7707"/>
</dbReference>
<evidence type="ECO:0000256" key="2">
    <source>
        <dbReference type="SAM" id="Phobius"/>
    </source>
</evidence>
<dbReference type="Proteomes" id="UP000800235">
    <property type="component" value="Unassembled WGS sequence"/>
</dbReference>
<feature type="compositionally biased region" description="Low complexity" evidence="1">
    <location>
        <begin position="128"/>
        <end position="151"/>
    </location>
</feature>
<keyword evidence="2" id="KW-0472">Membrane</keyword>